<reference evidence="5" key="1">
    <citation type="submission" date="2021-04" db="EMBL/GenBank/DDBJ databases">
        <authorList>
            <consortium name="Molecular Ecology Group"/>
        </authorList>
    </citation>
    <scope>NUCLEOTIDE SEQUENCE</scope>
</reference>
<evidence type="ECO:0000259" key="4">
    <source>
        <dbReference type="PROSITE" id="PS50255"/>
    </source>
</evidence>
<comment type="caution">
    <text evidence="5">The sequence shown here is derived from an EMBL/GenBank/DDBJ whole genome shotgun (WGS) entry which is preliminary data.</text>
</comment>
<dbReference type="InterPro" id="IPR051625">
    <property type="entry name" value="Signaling_Regulatory_Domain"/>
</dbReference>
<dbReference type="SUPFAM" id="SSF50985">
    <property type="entry name" value="RCC1/BLIP-II"/>
    <property type="match status" value="1"/>
</dbReference>
<dbReference type="PRINTS" id="PR00633">
    <property type="entry name" value="RCCNDNSATION"/>
</dbReference>
<dbReference type="InterPro" id="IPR058923">
    <property type="entry name" value="RCC1-like_dom"/>
</dbReference>
<dbReference type="Pfam" id="PF25390">
    <property type="entry name" value="WD40_RLD"/>
    <property type="match status" value="1"/>
</dbReference>
<dbReference type="SMART" id="SM01117">
    <property type="entry name" value="Cyt-b5"/>
    <property type="match status" value="1"/>
</dbReference>
<gene>
    <name evidence="5" type="ORF">CUNI_LOCUS15158</name>
</gene>
<feature type="repeat" description="RCC1" evidence="2">
    <location>
        <begin position="543"/>
        <end position="594"/>
    </location>
</feature>
<feature type="repeat" description="RCC1" evidence="2">
    <location>
        <begin position="595"/>
        <end position="646"/>
    </location>
</feature>
<keyword evidence="6" id="KW-1185">Reference proteome</keyword>
<dbReference type="Gene3D" id="2.130.10.30">
    <property type="entry name" value="Regulator of chromosome condensation 1/beta-lactamase-inhibitor protein II"/>
    <property type="match status" value="1"/>
</dbReference>
<name>A0A8S3ZP42_9EUPU</name>
<dbReference type="InterPro" id="IPR001199">
    <property type="entry name" value="Cyt_B5-like_heme/steroid-bd"/>
</dbReference>
<feature type="domain" description="Cytochrome b5 heme-binding" evidence="4">
    <location>
        <begin position="1254"/>
        <end position="1330"/>
    </location>
</feature>
<dbReference type="SUPFAM" id="SSF55856">
    <property type="entry name" value="Cytochrome b5-like heme/steroid binding domain"/>
    <property type="match status" value="1"/>
</dbReference>
<feature type="repeat" description="RCC1" evidence="2">
    <location>
        <begin position="753"/>
        <end position="804"/>
    </location>
</feature>
<dbReference type="OrthoDB" id="239701at2759"/>
<dbReference type="Pfam" id="PF00173">
    <property type="entry name" value="Cyt-b5"/>
    <property type="match status" value="1"/>
</dbReference>
<keyword evidence="1" id="KW-0677">Repeat</keyword>
<feature type="repeat" description="RCC1" evidence="2">
    <location>
        <begin position="649"/>
        <end position="700"/>
    </location>
</feature>
<organism evidence="5 6">
    <name type="scientific">Candidula unifasciata</name>
    <dbReference type="NCBI Taxonomy" id="100452"/>
    <lineage>
        <taxon>Eukaryota</taxon>
        <taxon>Metazoa</taxon>
        <taxon>Spiralia</taxon>
        <taxon>Lophotrochozoa</taxon>
        <taxon>Mollusca</taxon>
        <taxon>Gastropoda</taxon>
        <taxon>Heterobranchia</taxon>
        <taxon>Euthyneura</taxon>
        <taxon>Panpulmonata</taxon>
        <taxon>Eupulmonata</taxon>
        <taxon>Stylommatophora</taxon>
        <taxon>Helicina</taxon>
        <taxon>Helicoidea</taxon>
        <taxon>Geomitridae</taxon>
        <taxon>Candidula</taxon>
    </lineage>
</organism>
<feature type="non-terminal residue" evidence="5">
    <location>
        <position position="1552"/>
    </location>
</feature>
<dbReference type="PROSITE" id="PS50012">
    <property type="entry name" value="RCC1_3"/>
    <property type="match status" value="5"/>
</dbReference>
<dbReference type="EMBL" id="CAJHNH020003580">
    <property type="protein sequence ID" value="CAG5129600.1"/>
    <property type="molecule type" value="Genomic_DNA"/>
</dbReference>
<accession>A0A8S3ZP42</accession>
<proteinExistence type="predicted"/>
<sequence length="1552" mass="169086">MSVGWIKQAKLRPQSRLDNNWLKTDIQACFNKDGLSRLWNQLVKDGELAVEDTTIYNSAGALAKKGDTGKFYCGMKVLSCACCDGHCGPTNGCNCPGCQQLDKEEEALAFEQRAQPPASQPMLESWTWGQQPDVTKLQHCLNSLLHEHQQLSLDVFSSSLSMTRLQQRIAVLERYFTALCRQIQAERRAPSRKRQANQSNLNKQKSTMVKPVEKATVGLARVGSRAALSFAFAFLRRAWRSGEDSDLCGELLQESLDALRSLPEATLFEEGAVSSLWLEVVERATKFLHFVVAGDLNGGAGGGHGASSKIPVQDQQIALCLILELAVQKGALSSVLQAVLLLLNLWNNSHHDYDNRVSSSLVSAPLIPLLKRFEGIQNSKSKVAHSMKWDEHVVSPTECFLQHLTYPEDEEAAVDLRQSAVFIMSHLDRLAAPYLPVSSAQKSQCQAVTQEIVGMGWLSWANSSSSGSGPHVLEVFNDLGGVQQIVCAERCLLALTRTGRVYVMYYSSDTQSPQLVNGFGEKEIVRLAAHADGKHYLALTSEGDVYSWGNGDGGRLGHGDSISRDEPTLITALSGKHIIQICAGSTYSAAISASGELYTWGRGNYGRLGHGSSEDQCYPSLVSALKGHRIVDVACGSGDAQTLAVTDTGAVYSWGDGDYGKLGRGGSDGCKVPKLIEKLMGQDVVKVFCGAQFSLALTKSGTVFSWGKGDNFRLGHGCEEHIRHPKQMEGLSGKKVRSLAIGSMHCLAVLEEGEVYCWGKNDQGQLGDESHANITEPIMVPGLEGKHIVGAACGPSQSFFWSSSDQWSVGSRSPFIIDINKTTFEHIDELLCEVYEGMDGRSDWPPSQDKECIAVSCLNLLNLQLHAAICQSEDAEHLGLQQGSALLESLKQRVVALASNSGVISTVQRAAQATLQSGWSILLPTPEERARALSSLLSSGGRDMAVMSTGQRFMTDLLVSSLMADGGLETALHLAIKAEVKGLDDSKEKECDLKMKEDSGDGEKDKIGEATSDVKSEVPLLDVHLVDSSDDGETAIPLLQLIHQLFRNSASHTLSKLQEEARCGGLKSPESESPENSPSLDLLLQFQRLLISKIFQCKVVTDSHSPSPTGADGKSSVKEGTSGEIGCEMLGAASLLRKYCSLLVSHVSNVLSTATTIGEKCARSFANVTAIISKDVTGVLLPEMVTCLVLLQLRCPQIVQVSRTSQLLSQLLDDLDYFNRLAPGTEKEDSEDLAWPGVWSYSLEKYSTRSTDDAQMIRKADLENHNKDGGLWIVVHGKVYDVHDFKSQAPCGAETLQEWAGRDASVAFETAHHSEEAREMMNCFYVGKYIDPEKDVVQSPGSGSMSSPLIDTERTLAVLLGLNAAQQVRSTPLSLDELESKQWLQAEFFSGGLQLLNQAGYDEEKGESRSTSSSCNTPGATPTSEHCNVSQNAVDKERRYQAEQASTDMARSFLHALAESRLQDLTVKMFLAMVDKYCRTHHLLFPFDFPSDHPVEEVGRLLMAVLLKHCDLGYVVLSMIEHGQGEHGPKNMPKSVAELCRVICQAKRSLIK</sequence>
<evidence type="ECO:0000313" key="6">
    <source>
        <dbReference type="Proteomes" id="UP000678393"/>
    </source>
</evidence>
<dbReference type="FunFam" id="3.10.120.10:FF:000005">
    <property type="entry name" value="E3 ubiquitin-protein ligase HERC2 isoform X2"/>
    <property type="match status" value="1"/>
</dbReference>
<dbReference type="PANTHER" id="PTHR22872:SF2">
    <property type="entry name" value="INHIBITOR OF BRUTON TYROSINE KINASE"/>
    <property type="match status" value="1"/>
</dbReference>
<evidence type="ECO:0000256" key="2">
    <source>
        <dbReference type="PROSITE-ProRule" id="PRU00235"/>
    </source>
</evidence>
<dbReference type="FunFam" id="2.130.10.30:FF:000006">
    <property type="entry name" value="E3 ubiquitin-protein ligase HERC2 isoform X1"/>
    <property type="match status" value="1"/>
</dbReference>
<evidence type="ECO:0000313" key="5">
    <source>
        <dbReference type="EMBL" id="CAG5129600.1"/>
    </source>
</evidence>
<dbReference type="InterPro" id="IPR009091">
    <property type="entry name" value="RCC1/BLIP-II"/>
</dbReference>
<dbReference type="InterPro" id="IPR000408">
    <property type="entry name" value="Reg_chr_condens"/>
</dbReference>
<evidence type="ECO:0000256" key="3">
    <source>
        <dbReference type="SAM" id="MobiDB-lite"/>
    </source>
</evidence>
<dbReference type="PROSITE" id="PS50255">
    <property type="entry name" value="CYTOCHROME_B5_2"/>
    <property type="match status" value="1"/>
</dbReference>
<dbReference type="PANTHER" id="PTHR22872">
    <property type="entry name" value="BTK-BINDING PROTEIN-RELATED"/>
    <property type="match status" value="1"/>
</dbReference>
<dbReference type="InterPro" id="IPR036400">
    <property type="entry name" value="Cyt_B5-like_heme/steroid_sf"/>
</dbReference>
<dbReference type="Gene3D" id="3.10.120.10">
    <property type="entry name" value="Cytochrome b5-like heme/steroid binding domain"/>
    <property type="match status" value="1"/>
</dbReference>
<evidence type="ECO:0000256" key="1">
    <source>
        <dbReference type="ARBA" id="ARBA00022737"/>
    </source>
</evidence>
<feature type="region of interest" description="Disordered" evidence="3">
    <location>
        <begin position="1401"/>
        <end position="1429"/>
    </location>
</feature>
<feature type="compositionally biased region" description="Polar residues" evidence="3">
    <location>
        <begin position="1409"/>
        <end position="1429"/>
    </location>
</feature>
<feature type="repeat" description="RCC1" evidence="2">
    <location>
        <begin position="701"/>
        <end position="752"/>
    </location>
</feature>
<dbReference type="Proteomes" id="UP000678393">
    <property type="component" value="Unassembled WGS sequence"/>
</dbReference>
<protein>
    <recommendedName>
        <fullName evidence="4">Cytochrome b5 heme-binding domain-containing protein</fullName>
    </recommendedName>
</protein>